<proteinExistence type="predicted"/>
<dbReference type="EMBL" id="ACPB03000571">
    <property type="status" value="NOT_ANNOTATED_CDS"/>
    <property type="molecule type" value="Genomic_DNA"/>
</dbReference>
<name>T1HYH5_RHOPR</name>
<reference evidence="1" key="1">
    <citation type="submission" date="2015-05" db="UniProtKB">
        <authorList>
            <consortium name="EnsemblMetazoa"/>
        </authorList>
    </citation>
    <scope>IDENTIFICATION</scope>
</reference>
<sequence>MAGCQYFSNVINCEGYKPLSAVKSDRHFTSPIFFSVKKRKKSGCIPWKVSKTKSVELRGGLLHRGCDCIKHNGLQDACDRWGCLGNPCCTTRPKPTCLPGRIMLEPQKDCGRFEEYGLYRREQYCRCHKPIDECELDLRCNHLSKCKSFSCDNINTGQLAENKWSTETYIFNPQYIGDFIASPNVRITIQRIS</sequence>
<dbReference type="AlphaFoldDB" id="T1HYH5"/>
<evidence type="ECO:0000313" key="2">
    <source>
        <dbReference type="Proteomes" id="UP000015103"/>
    </source>
</evidence>
<dbReference type="Proteomes" id="UP000015103">
    <property type="component" value="Unassembled WGS sequence"/>
</dbReference>
<protein>
    <submittedName>
        <fullName evidence="1">Uncharacterized protein</fullName>
    </submittedName>
</protein>
<evidence type="ECO:0000313" key="1">
    <source>
        <dbReference type="EnsemblMetazoa" id="RPRC009095-PA"/>
    </source>
</evidence>
<dbReference type="HOGENOM" id="CLU_1410437_0_0_1"/>
<accession>T1HYH5</accession>
<organism evidence="1 2">
    <name type="scientific">Rhodnius prolixus</name>
    <name type="common">Triatomid bug</name>
    <dbReference type="NCBI Taxonomy" id="13249"/>
    <lineage>
        <taxon>Eukaryota</taxon>
        <taxon>Metazoa</taxon>
        <taxon>Ecdysozoa</taxon>
        <taxon>Arthropoda</taxon>
        <taxon>Hexapoda</taxon>
        <taxon>Insecta</taxon>
        <taxon>Pterygota</taxon>
        <taxon>Neoptera</taxon>
        <taxon>Paraneoptera</taxon>
        <taxon>Hemiptera</taxon>
        <taxon>Heteroptera</taxon>
        <taxon>Panheteroptera</taxon>
        <taxon>Cimicomorpha</taxon>
        <taxon>Reduviidae</taxon>
        <taxon>Triatominae</taxon>
        <taxon>Rhodnius</taxon>
    </lineage>
</organism>
<dbReference type="VEuPathDB" id="VectorBase:RPRC009095"/>
<dbReference type="EnsemblMetazoa" id="RPRC009095-RA">
    <property type="protein sequence ID" value="RPRC009095-PA"/>
    <property type="gene ID" value="RPRC009095"/>
</dbReference>
<keyword evidence="2" id="KW-1185">Reference proteome</keyword>
<dbReference type="InParanoid" id="T1HYH5"/>